<evidence type="ECO:0000313" key="2">
    <source>
        <dbReference type="Proteomes" id="UP000003165"/>
    </source>
</evidence>
<evidence type="ECO:0000313" key="1">
    <source>
        <dbReference type="EMBL" id="EEG09381.1"/>
    </source>
</evidence>
<dbReference type="RefSeq" id="WP_008953341.1">
    <property type="nucleotide sequence ID" value="NZ_ACIS01000003.1"/>
</dbReference>
<protein>
    <submittedName>
        <fullName evidence="1">Uncharacterized protein</fullName>
    </submittedName>
</protein>
<proteinExistence type="predicted"/>
<dbReference type="Pfam" id="PF11739">
    <property type="entry name" value="YdbH-like"/>
    <property type="match status" value="1"/>
</dbReference>
<reference evidence="1 2" key="1">
    <citation type="submission" date="2009-02" db="EMBL/GenBank/DDBJ databases">
        <title>Sequencing of the draft genome and assembly of Lutiella nitroferrum 2002.</title>
        <authorList>
            <consortium name="US DOE Joint Genome Institute (JGI-PGF)"/>
            <person name="Lucas S."/>
            <person name="Copeland A."/>
            <person name="Lapidus A."/>
            <person name="Glavina del Rio T."/>
            <person name="Tice H."/>
            <person name="Bruce D."/>
            <person name="Goodwin L."/>
            <person name="Pitluck S."/>
            <person name="Larimer F."/>
            <person name="Land M.L."/>
            <person name="Hauser L."/>
            <person name="Coates J.D."/>
        </authorList>
    </citation>
    <scope>NUCLEOTIDE SEQUENCE [LARGE SCALE GENOMIC DNA]</scope>
    <source>
        <strain evidence="1 2">2002</strain>
    </source>
</reference>
<gene>
    <name evidence="1" type="ORF">FuraDRAFT_1321</name>
</gene>
<dbReference type="InterPro" id="IPR021730">
    <property type="entry name" value="YdbH"/>
</dbReference>
<dbReference type="Proteomes" id="UP000003165">
    <property type="component" value="Unassembled WGS sequence"/>
</dbReference>
<sequence precursor="true">MGIGSGLTSSLHRYRWLIVLALLPLGLLLAVAAAAYTLGVRAQQVGWQDGLELTGWQRLQNGCVQAQGERLRVTRWYPLTLHVSRMSLPRCATGPFQEPAPPPWTPPLDLAIDALVLPGLPPLAVKVSQRAQRWQAQVQFRHSQARALYERGSGRWTLQGQIQPADLSPPVLGTLAVSGQGVWQEQRLEGSLQAQGRQLGYAGQARRADAALSARLAARRWQLDAELGAPLALGADWSLQARQGLHASGNLQGVQSLHLDLLASGPQGKVRLELDTAGAGAAHGPGRLTLTGPALAGEVPLRWSRQQLELLPASLRLPGELRLSWSRPLTVPLAARGDSAITAEVQYQNLRVNTVDSRLSWQQARWEWQGRLDLTGNSAGVDLAGTWQGRIDAGGLSGAPARLTLSRPDLKLALRVPVASLRPPRWAAPVEFDGHYGQFPLQGTLQVGYERERWQGTLDGRSRLPFYTQGGELQLTLPWHGQQGQWFLDSGSRVTIAKGLIGSTLVKPIAVSASTPLRLSPQGVFGELRLQADGVVATRGTLPPLDGQLSAAGMQGRASLRIPAWQSTLAVSATRLAQAKKTGVQGTLELSSPLSPAMSRGLGVTLQQGRVTGQGRWQWLGSGQMQGTLSASGVALDWGGIQATGGSGSAHVEFGQEGLKLASAGPITLAELDLGTRVRNVRLTAQSDLSTWQLADVHAEVLGGQMNAASLQWPSPQYQPVTVSHIDLAEVAALQNDPEPTVQLAGRVGGLLPLQLTKDSLALQGGLIRNEGPLVLKVQPSAGVGAMGQSNRAVQLALDTLGHLAINDFQARLDMPPDGWLDAAVTIKGQNPQQNGQPVVLNYTHRENLFELLRSLRIGDELSRRVLNRKPAERSH</sequence>
<dbReference type="EMBL" id="ACIS01000003">
    <property type="protein sequence ID" value="EEG09381.1"/>
    <property type="molecule type" value="Genomic_DNA"/>
</dbReference>
<organism evidence="1 2">
    <name type="scientific">Pseudogulbenkiania ferrooxidans 2002</name>
    <dbReference type="NCBI Taxonomy" id="279714"/>
    <lineage>
        <taxon>Bacteria</taxon>
        <taxon>Pseudomonadati</taxon>
        <taxon>Pseudomonadota</taxon>
        <taxon>Betaproteobacteria</taxon>
        <taxon>Neisseriales</taxon>
        <taxon>Chromobacteriaceae</taxon>
        <taxon>Pseudogulbenkiania</taxon>
    </lineage>
</organism>
<comment type="caution">
    <text evidence="1">The sequence shown here is derived from an EMBL/GenBank/DDBJ whole genome shotgun (WGS) entry which is preliminary data.</text>
</comment>
<keyword evidence="2" id="KW-1185">Reference proteome</keyword>
<dbReference type="AlphaFoldDB" id="B9Z1T6"/>
<name>B9Z1T6_9NEIS</name>
<dbReference type="eggNOG" id="COG2911">
    <property type="taxonomic scope" value="Bacteria"/>
</dbReference>
<accession>B9Z1T6</accession>